<keyword evidence="5" id="KW-1185">Reference proteome</keyword>
<dbReference type="AlphaFoldDB" id="A0A7R6R6G2"/>
<dbReference type="RefSeq" id="WP_162071370.1">
    <property type="nucleotide sequence ID" value="NZ_AP022346.1"/>
</dbReference>
<organism evidence="4 5">
    <name type="scientific">Fluviibacter phosphoraccumulans</name>
    <dbReference type="NCBI Taxonomy" id="1751046"/>
    <lineage>
        <taxon>Bacteria</taxon>
        <taxon>Pseudomonadati</taxon>
        <taxon>Pseudomonadota</taxon>
        <taxon>Betaproteobacteria</taxon>
        <taxon>Rhodocyclales</taxon>
        <taxon>Fluviibacteraceae</taxon>
        <taxon>Fluviibacter</taxon>
    </lineage>
</organism>
<geneLocation type="plasmid" evidence="5">
    <name>pichiau1 dna</name>
</geneLocation>
<comment type="similarity">
    <text evidence="1">Belongs to the MobA/MobL family.</text>
</comment>
<keyword evidence="4" id="KW-0614">Plasmid</keyword>
<dbReference type="EMBL" id="AP022346">
    <property type="protein sequence ID" value="BBU70064.1"/>
    <property type="molecule type" value="Genomic_DNA"/>
</dbReference>
<sequence>MAIYHLSVKTISRSAGRSATAAAAYRAGVEILDARTGEVHDYRRKGGVEHSEIVLPKDAPDWARDRAALWNAAEVAEVRKNSTVAREFEIALPSELSGEARRALAVDFAREIVGRHGCAVDVSIHEPGREGDSRNHHAHLLLTTRRLGSEGFTEKTRELDQRQSGEVDYWRSRYAELQNERLMDAGLSVRVDHRSLKAQGVDREPTRHLGVGAVGYERRTGQASRRRLTHEAEITERLQLAKEAGELARAGAVVDQTILDLSGDLERAKAEHRQQVSDKYGLKAVAQAVERLNVPGPTGQEPAKKLTIANLYGVESAPKPEEKPEVVQMEQKPETTEAQVKSEHGWGVKIAGLKPVSEQQPMPEIQEREEPKETRPMFDIQAYLQHVELSVDRWKKGQASKEDAARINKFADVYWKKRHKIYEQIKRCSTKARRLWDRLNERLTEHHRRKPQKPTGMGAIFKQGDYKESFGRWQDKEIELDRRFRKIDRLHSKFASMSWNDGWLKLADKKMGERFTERACLLHQSIERETQRRKVAAQNRLNEVELEPKRGPRR</sequence>
<dbReference type="NCBIfam" id="NF041496">
    <property type="entry name" value="MobQ"/>
    <property type="match status" value="1"/>
</dbReference>
<evidence type="ECO:0000313" key="5">
    <source>
        <dbReference type="Proteomes" id="UP000463961"/>
    </source>
</evidence>
<evidence type="ECO:0000259" key="3">
    <source>
        <dbReference type="Pfam" id="PF03389"/>
    </source>
</evidence>
<proteinExistence type="inferred from homology"/>
<dbReference type="InterPro" id="IPR005053">
    <property type="entry name" value="MobA_MobL"/>
</dbReference>
<dbReference type="OrthoDB" id="1634048at2"/>
<name>A0A7R6R6G2_9RHOO</name>
<evidence type="ECO:0000256" key="1">
    <source>
        <dbReference type="ARBA" id="ARBA00010873"/>
    </source>
</evidence>
<feature type="domain" description="MobA/MobL protein" evidence="3">
    <location>
        <begin position="17"/>
        <end position="219"/>
    </location>
</feature>
<evidence type="ECO:0000256" key="2">
    <source>
        <dbReference type="ARBA" id="ARBA00022971"/>
    </source>
</evidence>
<dbReference type="Proteomes" id="UP000463961">
    <property type="component" value="Plasmid pICHIAU1"/>
</dbReference>
<protein>
    <recommendedName>
        <fullName evidence="3">MobA/MobL protein domain-containing protein</fullName>
    </recommendedName>
</protein>
<reference evidence="5" key="1">
    <citation type="submission" date="2020-01" db="EMBL/GenBank/DDBJ databases">
        <title>Phosphoaccumulans saitamaens gen. nov., sp. nov., a polyphosphate accumulating bacterium isolated from surface river water.</title>
        <authorList>
            <person name="Watanabe K."/>
            <person name="Suda W."/>
        </authorList>
    </citation>
    <scope>NUCLEOTIDE SEQUENCE [LARGE SCALE GENOMIC DNA]</scope>
    <source>
        <strain evidence="5">ICHIAU1</strain>
        <plasmid evidence="5">pichiau1 dna</plasmid>
    </source>
</reference>
<evidence type="ECO:0000313" key="4">
    <source>
        <dbReference type="EMBL" id="BBU70064.1"/>
    </source>
</evidence>
<accession>A0A7R6R6G2</accession>
<keyword evidence="2" id="KW-0184">Conjugation</keyword>
<gene>
    <name evidence="4" type="ORF">ICHIAU1_P010</name>
</gene>
<dbReference type="Gene3D" id="3.30.930.30">
    <property type="match status" value="1"/>
</dbReference>
<dbReference type="Pfam" id="PF03389">
    <property type="entry name" value="MobA_MobL"/>
    <property type="match status" value="1"/>
</dbReference>